<comment type="caution">
    <text evidence="1">The sequence shown here is derived from an EMBL/GenBank/DDBJ whole genome shotgun (WGS) entry which is preliminary data.</text>
</comment>
<organism evidence="1 2">
    <name type="scientific">Marinifilum breve</name>
    <dbReference type="NCBI Taxonomy" id="2184082"/>
    <lineage>
        <taxon>Bacteria</taxon>
        <taxon>Pseudomonadati</taxon>
        <taxon>Bacteroidota</taxon>
        <taxon>Bacteroidia</taxon>
        <taxon>Marinilabiliales</taxon>
        <taxon>Marinifilaceae</taxon>
    </lineage>
</organism>
<evidence type="ECO:0000313" key="2">
    <source>
        <dbReference type="Proteomes" id="UP000248079"/>
    </source>
</evidence>
<sequence length="235" mass="26613">MKQTKKFTMAYPELGQRGDRVQVVVARDVAEFVKFGYEETIPTKVAEKTKQFKDILPDMYWEGQKTLKTNAKDECRSSLVGLLGEIAFKAKLALGNGSKEYATFRFSGVDRKTDNELVAYSKHVCQTANFFIDKLSTRNVTAELITQTTNATIALDDAIDAQAEAISIREQKSVERLAMGNELYDLIVELCDVGKRIWEHKNEAFYNDYVLYASSKSTTQAEENEEVVEETTNEE</sequence>
<protein>
    <submittedName>
        <fullName evidence="1">Uncharacterized protein</fullName>
    </submittedName>
</protein>
<name>A0A2V3ZS24_9BACT</name>
<reference evidence="1 2" key="1">
    <citation type="submission" date="2018-05" db="EMBL/GenBank/DDBJ databases">
        <title>Marinifilum breve JC075T sp. nov., a marine bacterium isolated from Yongle Blue Hole in the South China Sea.</title>
        <authorList>
            <person name="Fu T."/>
        </authorList>
    </citation>
    <scope>NUCLEOTIDE SEQUENCE [LARGE SCALE GENOMIC DNA]</scope>
    <source>
        <strain evidence="1 2">JC075</strain>
    </source>
</reference>
<accession>A0A2V3ZS24</accession>
<dbReference type="Proteomes" id="UP000248079">
    <property type="component" value="Unassembled WGS sequence"/>
</dbReference>
<dbReference type="OrthoDB" id="1116693at2"/>
<gene>
    <name evidence="1" type="ORF">DF185_21495</name>
</gene>
<dbReference type="EMBL" id="QFLI01000014">
    <property type="protein sequence ID" value="PXX95674.1"/>
    <property type="molecule type" value="Genomic_DNA"/>
</dbReference>
<dbReference type="RefSeq" id="WP_110363557.1">
    <property type="nucleotide sequence ID" value="NZ_QFLI01000014.1"/>
</dbReference>
<evidence type="ECO:0000313" key="1">
    <source>
        <dbReference type="EMBL" id="PXX95674.1"/>
    </source>
</evidence>
<dbReference type="AlphaFoldDB" id="A0A2V3ZS24"/>
<keyword evidence="2" id="KW-1185">Reference proteome</keyword>
<proteinExistence type="predicted"/>